<dbReference type="InterPro" id="IPR009293">
    <property type="entry name" value="UPF0478"/>
</dbReference>
<dbReference type="PANTHER" id="PTHR40070">
    <property type="entry name" value="UPF0478 PROTEIN YTXG"/>
    <property type="match status" value="1"/>
</dbReference>
<dbReference type="EMBL" id="BAAADS010000007">
    <property type="protein sequence ID" value="GAA0597272.1"/>
    <property type="molecule type" value="Genomic_DNA"/>
</dbReference>
<dbReference type="RefSeq" id="WP_343811192.1">
    <property type="nucleotide sequence ID" value="NZ_BAAADS010000007.1"/>
</dbReference>
<dbReference type="PANTHER" id="PTHR40070:SF1">
    <property type="entry name" value="UPF0478 PROTEIN YTXG"/>
    <property type="match status" value="1"/>
</dbReference>
<proteinExistence type="predicted"/>
<keyword evidence="1" id="KW-1133">Transmembrane helix</keyword>
<comment type="caution">
    <text evidence="2">The sequence shown here is derived from an EMBL/GenBank/DDBJ whole genome shotgun (WGS) entry which is preliminary data.</text>
</comment>
<reference evidence="3" key="1">
    <citation type="journal article" date="2019" name="Int. J. Syst. Evol. Microbiol.">
        <title>The Global Catalogue of Microorganisms (GCM) 10K type strain sequencing project: providing services to taxonomists for standard genome sequencing and annotation.</title>
        <authorList>
            <consortium name="The Broad Institute Genomics Platform"/>
            <consortium name="The Broad Institute Genome Sequencing Center for Infectious Disease"/>
            <person name="Wu L."/>
            <person name="Ma J."/>
        </authorList>
    </citation>
    <scope>NUCLEOTIDE SEQUENCE [LARGE SCALE GENOMIC DNA]</scope>
    <source>
        <strain evidence="3">JCM 15395</strain>
    </source>
</reference>
<dbReference type="Pfam" id="PF06103">
    <property type="entry name" value="DUF948"/>
    <property type="match status" value="1"/>
</dbReference>
<keyword evidence="3" id="KW-1185">Reference proteome</keyword>
<protein>
    <recommendedName>
        <fullName evidence="4">DUF948 domain-containing protein</fullName>
    </recommendedName>
</protein>
<feature type="transmembrane region" description="Helical" evidence="1">
    <location>
        <begin position="6"/>
        <end position="23"/>
    </location>
</feature>
<sequence length="139" mass="15396">MDWIGIGVIIIGLAFLALVVFLIKPLKNLTELFASLQKTTDELPNQVADITSETTSAISAGKDALKQVNNQMNELSPLFQLIGDMGTTTRGLSSSLIKVNATMREQLETDSVIKRNNLEWIYGIMTLGYCIFQRQKTTN</sequence>
<dbReference type="Proteomes" id="UP001500866">
    <property type="component" value="Unassembled WGS sequence"/>
</dbReference>
<accession>A0ABP3QZF3</accession>
<keyword evidence="1" id="KW-0472">Membrane</keyword>
<organism evidence="2 3">
    <name type="scientific">Virgibacillus siamensis</name>
    <dbReference type="NCBI Taxonomy" id="480071"/>
    <lineage>
        <taxon>Bacteria</taxon>
        <taxon>Bacillati</taxon>
        <taxon>Bacillota</taxon>
        <taxon>Bacilli</taxon>
        <taxon>Bacillales</taxon>
        <taxon>Bacillaceae</taxon>
        <taxon>Virgibacillus</taxon>
    </lineage>
</organism>
<evidence type="ECO:0000313" key="3">
    <source>
        <dbReference type="Proteomes" id="UP001500866"/>
    </source>
</evidence>
<keyword evidence="1" id="KW-0812">Transmembrane</keyword>
<name>A0ABP3QZF3_9BACI</name>
<evidence type="ECO:0008006" key="4">
    <source>
        <dbReference type="Google" id="ProtNLM"/>
    </source>
</evidence>
<gene>
    <name evidence="2" type="ORF">GCM10009001_11840</name>
</gene>
<evidence type="ECO:0000313" key="2">
    <source>
        <dbReference type="EMBL" id="GAA0597272.1"/>
    </source>
</evidence>
<evidence type="ECO:0000256" key="1">
    <source>
        <dbReference type="SAM" id="Phobius"/>
    </source>
</evidence>